<dbReference type="EMBL" id="AOIA01000127">
    <property type="protein sequence ID" value="ELY55794.1"/>
    <property type="molecule type" value="Genomic_DNA"/>
</dbReference>
<protein>
    <submittedName>
        <fullName evidence="2">Uncharacterized protein</fullName>
    </submittedName>
</protein>
<keyword evidence="3" id="KW-1185">Reference proteome</keyword>
<reference evidence="2 3" key="1">
    <citation type="journal article" date="2014" name="PLoS Genet.">
        <title>Phylogenetically driven sequencing of extremely halophilic archaea reveals strategies for static and dynamic osmo-response.</title>
        <authorList>
            <person name="Becker E.A."/>
            <person name="Seitzer P.M."/>
            <person name="Tritt A."/>
            <person name="Larsen D."/>
            <person name="Krusor M."/>
            <person name="Yao A.I."/>
            <person name="Wu D."/>
            <person name="Madern D."/>
            <person name="Eisen J.A."/>
            <person name="Darling A.E."/>
            <person name="Facciotti M.T."/>
        </authorList>
    </citation>
    <scope>NUCLEOTIDE SEQUENCE [LARGE SCALE GENOMIC DNA]</scope>
    <source>
        <strain evidence="2 3">DSM 18795</strain>
    </source>
</reference>
<sequence>MVEQSLDCVALWFVTSNGCDCDDERFGLTEDESSKVAMALGGAIARLRVTEFSIIGVWAAVIMDIDEVEADDPRPGAEDHRRLLAEKTVGSSFEFGSWNGVKLGKRIVIGVCFTSGVSDSLDRLLIDSSLEERLSDDPGVEAAAFDSGDRDLREEIKR</sequence>
<gene>
    <name evidence="2" type="ORF">C492_15091</name>
</gene>
<feature type="region of interest" description="Disordered" evidence="1">
    <location>
        <begin position="136"/>
        <end position="158"/>
    </location>
</feature>
<accession>L9X1Z4</accession>
<evidence type="ECO:0000313" key="3">
    <source>
        <dbReference type="Proteomes" id="UP000011531"/>
    </source>
</evidence>
<organism evidence="2 3">
    <name type="scientific">Natronococcus jeotgali DSM 18795</name>
    <dbReference type="NCBI Taxonomy" id="1227498"/>
    <lineage>
        <taxon>Archaea</taxon>
        <taxon>Methanobacteriati</taxon>
        <taxon>Methanobacteriota</taxon>
        <taxon>Stenosarchaea group</taxon>
        <taxon>Halobacteria</taxon>
        <taxon>Halobacteriales</taxon>
        <taxon>Natrialbaceae</taxon>
        <taxon>Natronococcus</taxon>
    </lineage>
</organism>
<name>L9X1Z4_9EURY</name>
<dbReference type="Proteomes" id="UP000011531">
    <property type="component" value="Unassembled WGS sequence"/>
</dbReference>
<evidence type="ECO:0000256" key="1">
    <source>
        <dbReference type="SAM" id="MobiDB-lite"/>
    </source>
</evidence>
<dbReference type="STRING" id="1227498.C492_15091"/>
<dbReference type="AlphaFoldDB" id="L9X1Z4"/>
<comment type="caution">
    <text evidence="2">The sequence shown here is derived from an EMBL/GenBank/DDBJ whole genome shotgun (WGS) entry which is preliminary data.</text>
</comment>
<evidence type="ECO:0000313" key="2">
    <source>
        <dbReference type="EMBL" id="ELY55794.1"/>
    </source>
</evidence>
<proteinExistence type="predicted"/>
<feature type="compositionally biased region" description="Basic and acidic residues" evidence="1">
    <location>
        <begin position="147"/>
        <end position="158"/>
    </location>
</feature>